<protein>
    <submittedName>
        <fullName evidence="3">Uncharacterized protein</fullName>
    </submittedName>
</protein>
<evidence type="ECO:0000256" key="2">
    <source>
        <dbReference type="SAM" id="MobiDB-lite"/>
    </source>
</evidence>
<evidence type="ECO:0000313" key="3">
    <source>
        <dbReference type="EMBL" id="MBK1669627.1"/>
    </source>
</evidence>
<feature type="compositionally biased region" description="Basic and acidic residues" evidence="2">
    <location>
        <begin position="239"/>
        <end position="257"/>
    </location>
</feature>
<reference evidence="3 4" key="1">
    <citation type="journal article" date="2020" name="Microorganisms">
        <title>Osmotic Adaptation and Compatible Solute Biosynthesis of Phototrophic Bacteria as Revealed from Genome Analyses.</title>
        <authorList>
            <person name="Imhoff J.F."/>
            <person name="Rahn T."/>
            <person name="Kunzel S."/>
            <person name="Keller A."/>
            <person name="Neulinger S.C."/>
        </authorList>
    </citation>
    <scope>NUCLEOTIDE SEQUENCE [LARGE SCALE GENOMIC DNA]</scope>
    <source>
        <strain evidence="3 4">DSM 9895</strain>
    </source>
</reference>
<feature type="region of interest" description="Disordered" evidence="2">
    <location>
        <begin position="73"/>
        <end position="112"/>
    </location>
</feature>
<proteinExistence type="predicted"/>
<feature type="region of interest" description="Disordered" evidence="2">
    <location>
        <begin position="146"/>
        <end position="186"/>
    </location>
</feature>
<keyword evidence="1" id="KW-0175">Coiled coil</keyword>
<feature type="compositionally biased region" description="Polar residues" evidence="2">
    <location>
        <begin position="83"/>
        <end position="93"/>
    </location>
</feature>
<feature type="compositionally biased region" description="Basic and acidic residues" evidence="2">
    <location>
        <begin position="146"/>
        <end position="162"/>
    </location>
</feature>
<name>A0ABS1DGM0_9PROT</name>
<keyword evidence="4" id="KW-1185">Reference proteome</keyword>
<dbReference type="EMBL" id="NRRL01000055">
    <property type="protein sequence ID" value="MBK1669627.1"/>
    <property type="molecule type" value="Genomic_DNA"/>
</dbReference>
<feature type="region of interest" description="Disordered" evidence="2">
    <location>
        <begin position="212"/>
        <end position="257"/>
    </location>
</feature>
<sequence>MRSAYEGARPLAVDAAAGAGAGAANVYAEENDWGPLAQGAAVLGGGVAGAAGSRALVEGAPKVFNYVVRDRLPDPSVPADPTTGAQPSRATTQRAKRMAQDAAEDPRGAADTLEQRAQGYREADMPAPAAGGLSNDEGYAGLEREMRKETPSRFQRQDRRVEQAASDQVRSLSPGDDVNARASTEYVSDDVRARQGAAQARVAGSKTAVADAEAAERSQADELAANRGTGDAASETIDTEFKSTLDRERAEKNRQFEAVDPNRDVMRPIDPLAQAAQDVKDNLSALAPTNRVLPRDFVNRIDALVPKYHTRAVDTGLFDESGQPITRSETVNVGGPGEAAFADINALRAPLSDAIAQARRNNQGALVQSLERLKGAVDSETARLAEEGGPAAERAAGALDNYRDRYAPRFVEGEGGKFRRDLARDNPAANPPTKTAGRFLRSGVGSKEAAADLQRILEVSDNPEQATQAARQYLLDSLSGVVGSDGKVSPVRLREWVDKRRGALDSFPGIRDEIRTLQQDVMNKRDATTRLQRELEQATGDMKRTERELQDSALSIMVDADPVVAVRRVFGSKDPKAAMREITRRVSPDKAASEGWRKAVADYLAQTVTSGQTAKTAEGGRPASLSQLSDLFEKHTDVLTEVYGPEQMNALRRAQMAVEDLARSQQGKAQSTTTAEDVARMLRYAEIGLKGTFGGLRGGNMFRNLRLAIKTIPGLDSDAKAAEVVRQSMFDPELAAHLLRDPVPPARRAGWNRRLMGLLGLSEGAREGAEAED</sequence>
<organism evidence="3 4">
    <name type="scientific">Rhodovibrio sodomensis</name>
    <dbReference type="NCBI Taxonomy" id="1088"/>
    <lineage>
        <taxon>Bacteria</taxon>
        <taxon>Pseudomonadati</taxon>
        <taxon>Pseudomonadota</taxon>
        <taxon>Alphaproteobacteria</taxon>
        <taxon>Rhodospirillales</taxon>
        <taxon>Rhodovibrionaceae</taxon>
        <taxon>Rhodovibrio</taxon>
    </lineage>
</organism>
<evidence type="ECO:0000256" key="1">
    <source>
        <dbReference type="SAM" id="Coils"/>
    </source>
</evidence>
<feature type="coiled-coil region" evidence="1">
    <location>
        <begin position="514"/>
        <end position="555"/>
    </location>
</feature>
<accession>A0ABS1DGM0</accession>
<comment type="caution">
    <text evidence="3">The sequence shown here is derived from an EMBL/GenBank/DDBJ whole genome shotgun (WGS) entry which is preliminary data.</text>
</comment>
<evidence type="ECO:0000313" key="4">
    <source>
        <dbReference type="Proteomes" id="UP001296873"/>
    </source>
</evidence>
<gene>
    <name evidence="3" type="ORF">CKO28_16430</name>
</gene>
<dbReference type="Proteomes" id="UP001296873">
    <property type="component" value="Unassembled WGS sequence"/>
</dbReference>